<keyword evidence="3" id="KW-1185">Reference proteome</keyword>
<dbReference type="InterPro" id="IPR037523">
    <property type="entry name" value="VOC_core"/>
</dbReference>
<comment type="caution">
    <text evidence="2">The sequence shown here is derived from an EMBL/GenBank/DDBJ whole genome shotgun (WGS) entry which is preliminary data.</text>
</comment>
<dbReference type="CDD" id="cd08347">
    <property type="entry name" value="PcpA_C_like"/>
    <property type="match status" value="1"/>
</dbReference>
<dbReference type="GO" id="GO:0051213">
    <property type="term" value="F:dioxygenase activity"/>
    <property type="evidence" value="ECO:0007669"/>
    <property type="project" value="UniProtKB-KW"/>
</dbReference>
<evidence type="ECO:0000259" key="1">
    <source>
        <dbReference type="PROSITE" id="PS51819"/>
    </source>
</evidence>
<keyword evidence="2" id="KW-0223">Dioxygenase</keyword>
<accession>A0ABU8HJ04</accession>
<dbReference type="Gene3D" id="3.10.180.10">
    <property type="entry name" value="2,3-Dihydroxybiphenyl 1,2-Dioxygenase, domain 1"/>
    <property type="match status" value="2"/>
</dbReference>
<feature type="domain" description="VOC" evidence="1">
    <location>
        <begin position="159"/>
        <end position="285"/>
    </location>
</feature>
<dbReference type="SUPFAM" id="SSF54593">
    <property type="entry name" value="Glyoxalase/Bleomycin resistance protein/Dihydroxybiphenyl dioxygenase"/>
    <property type="match status" value="1"/>
</dbReference>
<keyword evidence="2" id="KW-0560">Oxidoreductase</keyword>
<dbReference type="PANTHER" id="PTHR36110:SF4">
    <property type="entry name" value="RING-CLEAVING DIOXYGENASE MHQA-RELATED"/>
    <property type="match status" value="1"/>
</dbReference>
<name>A0ABU8HJ04_9BACI</name>
<protein>
    <submittedName>
        <fullName evidence="2">Ring-cleaving dioxygenase</fullName>
    </submittedName>
</protein>
<dbReference type="Proteomes" id="UP001312865">
    <property type="component" value="Unassembled WGS sequence"/>
</dbReference>
<dbReference type="Pfam" id="PF00903">
    <property type="entry name" value="Glyoxalase"/>
    <property type="match status" value="2"/>
</dbReference>
<dbReference type="InterPro" id="IPR052537">
    <property type="entry name" value="Extradiol_RC_dioxygenase"/>
</dbReference>
<sequence length="330" mass="37083">MNLKSLKGQHHVSAITANAKKNYEFYTQTLGLRLVKKTINQDNTSMYHLFYADERGNPGTELTFFEIPNAGTTYEGNNSISLTTLRVKNDESLQYWEKRLEEFGVTHEGISYHTGRATLRFRDFEGQRLALLSDENNKGVKGGKPWDNSPVPVEHGIVGLGPVTLTVPRGESTAKILTSVLGFEETRTFPSTIEGQPDVQVFETGEGGTGGEIHLEERDDLPAEKPGRGSVHHVAFRVEDGNELKKWVDWINENRLPNSGSVERYYFRSLYFREPNGILFELATDGPGFEADESFETLGERLALPPFFEAQREEIEAGLKPLDIGKRSEK</sequence>
<dbReference type="InterPro" id="IPR029068">
    <property type="entry name" value="Glyas_Bleomycin-R_OHBP_Dase"/>
</dbReference>
<dbReference type="PROSITE" id="PS51819">
    <property type="entry name" value="VOC"/>
    <property type="match status" value="2"/>
</dbReference>
<proteinExistence type="predicted"/>
<dbReference type="PANTHER" id="PTHR36110">
    <property type="entry name" value="RING-CLEAVING DIOXYGENASE MHQE-RELATED"/>
    <property type="match status" value="1"/>
</dbReference>
<gene>
    <name evidence="2" type="ORF">WAK64_18960</name>
</gene>
<reference evidence="2 3" key="1">
    <citation type="journal article" date="2018" name="J. Microbiol.">
        <title>Bacillus spongiae sp. nov., isolated from sponge of Jeju Island.</title>
        <authorList>
            <person name="Lee G.E."/>
            <person name="Im W.T."/>
            <person name="Park J.S."/>
        </authorList>
    </citation>
    <scope>NUCLEOTIDE SEQUENCE [LARGE SCALE GENOMIC DNA]</scope>
    <source>
        <strain evidence="2 3">135PIL107-10</strain>
    </source>
</reference>
<dbReference type="EMBL" id="JBBAXC010000020">
    <property type="protein sequence ID" value="MEI5909134.1"/>
    <property type="molecule type" value="Genomic_DNA"/>
</dbReference>
<dbReference type="InterPro" id="IPR004360">
    <property type="entry name" value="Glyas_Fos-R_dOase_dom"/>
</dbReference>
<organism evidence="2 3">
    <name type="scientific">Bacillus spongiae</name>
    <dbReference type="NCBI Taxonomy" id="2683610"/>
    <lineage>
        <taxon>Bacteria</taxon>
        <taxon>Bacillati</taxon>
        <taxon>Bacillota</taxon>
        <taxon>Bacilli</taxon>
        <taxon>Bacillales</taxon>
        <taxon>Bacillaceae</taxon>
        <taxon>Bacillus</taxon>
    </lineage>
</organism>
<dbReference type="RefSeq" id="WP_336588580.1">
    <property type="nucleotide sequence ID" value="NZ_JBBAXC010000020.1"/>
</dbReference>
<feature type="domain" description="VOC" evidence="1">
    <location>
        <begin position="8"/>
        <end position="134"/>
    </location>
</feature>
<evidence type="ECO:0000313" key="3">
    <source>
        <dbReference type="Proteomes" id="UP001312865"/>
    </source>
</evidence>
<evidence type="ECO:0000313" key="2">
    <source>
        <dbReference type="EMBL" id="MEI5909134.1"/>
    </source>
</evidence>